<dbReference type="PROSITE" id="PS50076">
    <property type="entry name" value="DNAJ_2"/>
    <property type="match status" value="1"/>
</dbReference>
<dbReference type="SUPFAM" id="SSF46565">
    <property type="entry name" value="Chaperone J-domain"/>
    <property type="match status" value="1"/>
</dbReference>
<feature type="compositionally biased region" description="Low complexity" evidence="1">
    <location>
        <begin position="139"/>
        <end position="153"/>
    </location>
</feature>
<sequence>MALVVGCRLLPSPSHGGPGYLWADGLAPRTASAPRQRQRQEEALAGCSLIAVLVSSRRQPQRPRRSTQVRATERGEEDPWVVLGISKAASATEVRRAFRARVRGSHPDMGGDPERFLSLNRAYDRAMAHLEGREPPAEPVVAEAPPEVKAPSEPTKKSATTLEDFRSWRRQQQPRRDVRRRLENQQRRAKRGIARRRRSEELAAQKFQQNIQRVASEAQTPEERALWEREVRGPNQMEIETLWPEFEAGRLKAQRRRDAEQRWHQRRSRSWNR</sequence>
<name>A0A812M7Z2_9DINO</name>
<comment type="caution">
    <text evidence="3">The sequence shown here is derived from an EMBL/GenBank/DDBJ whole genome shotgun (WGS) entry which is preliminary data.</text>
</comment>
<dbReference type="AlphaFoldDB" id="A0A812M7Z2"/>
<feature type="compositionally biased region" description="Basic residues" evidence="1">
    <location>
        <begin position="187"/>
        <end position="197"/>
    </location>
</feature>
<feature type="region of interest" description="Disordered" evidence="1">
    <location>
        <begin position="250"/>
        <end position="273"/>
    </location>
</feature>
<gene>
    <name evidence="3" type="primary">DNAJ1</name>
    <name evidence="3" type="ORF">SNAT2548_LOCUS13538</name>
</gene>
<dbReference type="Gene3D" id="1.10.287.110">
    <property type="entry name" value="DnaJ domain"/>
    <property type="match status" value="1"/>
</dbReference>
<dbReference type="InterPro" id="IPR001623">
    <property type="entry name" value="DnaJ_domain"/>
</dbReference>
<evidence type="ECO:0000313" key="4">
    <source>
        <dbReference type="Proteomes" id="UP000604046"/>
    </source>
</evidence>
<feature type="region of interest" description="Disordered" evidence="1">
    <location>
        <begin position="132"/>
        <end position="200"/>
    </location>
</feature>
<feature type="compositionally biased region" description="Basic residues" evidence="1">
    <location>
        <begin position="264"/>
        <end position="273"/>
    </location>
</feature>
<dbReference type="OrthoDB" id="10065037at2759"/>
<organism evidence="3 4">
    <name type="scientific">Symbiodinium natans</name>
    <dbReference type="NCBI Taxonomy" id="878477"/>
    <lineage>
        <taxon>Eukaryota</taxon>
        <taxon>Sar</taxon>
        <taxon>Alveolata</taxon>
        <taxon>Dinophyceae</taxon>
        <taxon>Suessiales</taxon>
        <taxon>Symbiodiniaceae</taxon>
        <taxon>Symbiodinium</taxon>
    </lineage>
</organism>
<evidence type="ECO:0000259" key="2">
    <source>
        <dbReference type="PROSITE" id="PS50076"/>
    </source>
</evidence>
<feature type="compositionally biased region" description="Basic and acidic residues" evidence="1">
    <location>
        <begin position="174"/>
        <end position="186"/>
    </location>
</feature>
<dbReference type="EMBL" id="CAJNDS010001435">
    <property type="protein sequence ID" value="CAE7259611.1"/>
    <property type="molecule type" value="Genomic_DNA"/>
</dbReference>
<proteinExistence type="predicted"/>
<dbReference type="Proteomes" id="UP000604046">
    <property type="component" value="Unassembled WGS sequence"/>
</dbReference>
<protein>
    <submittedName>
        <fullName evidence="3">DNAJ1 protein</fullName>
    </submittedName>
</protein>
<feature type="domain" description="J" evidence="2">
    <location>
        <begin position="78"/>
        <end position="131"/>
    </location>
</feature>
<evidence type="ECO:0000256" key="1">
    <source>
        <dbReference type="SAM" id="MobiDB-lite"/>
    </source>
</evidence>
<keyword evidence="4" id="KW-1185">Reference proteome</keyword>
<dbReference type="SMART" id="SM00271">
    <property type="entry name" value="DnaJ"/>
    <property type="match status" value="1"/>
</dbReference>
<accession>A0A812M7Z2</accession>
<reference evidence="3" key="1">
    <citation type="submission" date="2021-02" db="EMBL/GenBank/DDBJ databases">
        <authorList>
            <person name="Dougan E. K."/>
            <person name="Rhodes N."/>
            <person name="Thang M."/>
            <person name="Chan C."/>
        </authorList>
    </citation>
    <scope>NUCLEOTIDE SEQUENCE</scope>
</reference>
<evidence type="ECO:0000313" key="3">
    <source>
        <dbReference type="EMBL" id="CAE7259611.1"/>
    </source>
</evidence>
<dbReference type="InterPro" id="IPR036869">
    <property type="entry name" value="J_dom_sf"/>
</dbReference>